<sequence>MIAGAAAACAAANWAVMASTAALVAVRPSGTTRNIMIRPPL</sequence>
<dbReference type="AlphaFoldDB" id="X7ZX00"/>
<feature type="chain" id="PRO_5038374924" evidence="1">
    <location>
        <begin position="22"/>
        <end position="41"/>
    </location>
</feature>
<accession>X7ZX00</accession>
<reference evidence="2" key="1">
    <citation type="submission" date="2014-01" db="EMBL/GenBank/DDBJ databases">
        <authorList>
            <person name="Brown-Elliot B."/>
            <person name="Wallace R."/>
            <person name="Lenaerts A."/>
            <person name="Ordway D."/>
            <person name="DeGroote M.A."/>
            <person name="Parker T."/>
            <person name="Sizemore C."/>
            <person name="Tallon L.J."/>
            <person name="Sadzewicz L.K."/>
            <person name="Sengamalay N."/>
            <person name="Fraser C.M."/>
            <person name="Hine E."/>
            <person name="Shefchek K.A."/>
            <person name="Das S.P."/>
            <person name="Tettelin H."/>
        </authorList>
    </citation>
    <scope>NUCLEOTIDE SEQUENCE [LARGE SCALE GENOMIC DNA]</scope>
    <source>
        <strain evidence="2">4042</strain>
    </source>
</reference>
<protein>
    <submittedName>
        <fullName evidence="2">Putative membrane protein</fullName>
    </submittedName>
</protein>
<comment type="caution">
    <text evidence="2">The sequence shown here is derived from an EMBL/GenBank/DDBJ whole genome shotgun (WGS) entry which is preliminary data.</text>
</comment>
<gene>
    <name evidence="2" type="ORF">I553_5829</name>
</gene>
<feature type="signal peptide" evidence="1">
    <location>
        <begin position="1"/>
        <end position="21"/>
    </location>
</feature>
<dbReference type="EMBL" id="JAOB01000069">
    <property type="protein sequence ID" value="EUA23571.1"/>
    <property type="molecule type" value="Genomic_DNA"/>
</dbReference>
<keyword evidence="1" id="KW-0732">Signal</keyword>
<evidence type="ECO:0000313" key="2">
    <source>
        <dbReference type="EMBL" id="EUA23571.1"/>
    </source>
</evidence>
<name>X7ZX00_MYCXE</name>
<proteinExistence type="predicted"/>
<evidence type="ECO:0000256" key="1">
    <source>
        <dbReference type="SAM" id="SignalP"/>
    </source>
</evidence>
<organism evidence="2">
    <name type="scientific">Mycobacterium xenopi 4042</name>
    <dbReference type="NCBI Taxonomy" id="1299334"/>
    <lineage>
        <taxon>Bacteria</taxon>
        <taxon>Bacillati</taxon>
        <taxon>Actinomycetota</taxon>
        <taxon>Actinomycetes</taxon>
        <taxon>Mycobacteriales</taxon>
        <taxon>Mycobacteriaceae</taxon>
        <taxon>Mycobacterium</taxon>
    </lineage>
</organism>